<evidence type="ECO:0008006" key="3">
    <source>
        <dbReference type="Google" id="ProtNLM"/>
    </source>
</evidence>
<keyword evidence="2" id="KW-1185">Reference proteome</keyword>
<evidence type="ECO:0000313" key="1">
    <source>
        <dbReference type="EMBL" id="RLZ08565.1"/>
    </source>
</evidence>
<dbReference type="Proteomes" id="UP000275348">
    <property type="component" value="Unassembled WGS sequence"/>
</dbReference>
<evidence type="ECO:0000313" key="2">
    <source>
        <dbReference type="Proteomes" id="UP000275348"/>
    </source>
</evidence>
<organism evidence="1 2">
    <name type="scientific">Faecalibacter macacae</name>
    <dbReference type="NCBI Taxonomy" id="1859289"/>
    <lineage>
        <taxon>Bacteria</taxon>
        <taxon>Pseudomonadati</taxon>
        <taxon>Bacteroidota</taxon>
        <taxon>Flavobacteriia</taxon>
        <taxon>Flavobacteriales</taxon>
        <taxon>Weeksellaceae</taxon>
        <taxon>Faecalibacter</taxon>
    </lineage>
</organism>
<proteinExistence type="predicted"/>
<comment type="caution">
    <text evidence="1">The sequence shown here is derived from an EMBL/GenBank/DDBJ whole genome shotgun (WGS) entry which is preliminary data.</text>
</comment>
<reference evidence="1 2" key="1">
    <citation type="submission" date="2018-10" db="EMBL/GenBank/DDBJ databases">
        <authorList>
            <person name="Chen X."/>
        </authorList>
    </citation>
    <scope>NUCLEOTIDE SEQUENCE [LARGE SCALE GENOMIC DNA]</scope>
    <source>
        <strain evidence="1 2">YIM 102668</strain>
    </source>
</reference>
<sequence length="650" mass="76424">MFEYYQNTLCVAAVWLYDDAKIITKSNYDAMINRGQLKKLTTGGNGRRALVAYESIPDRFKTKIKALAGDPYEQVRYVVLADYIEYDMEAEKFYKSYLLEDGSNLPEEKQKEYTHQATIFNAVNHVATNVVVQRKFGGKTKMWSKMLEAIQNLPTTWLHTRYKNELSFKRAFRKYLNDGYEANVSGKFLNTNTVKITGDIADFLLAQYCLPIKYSVPEVMDVYNEVREKNGWKSIAEKTVLTWLNKPDQMRKWYAARHGKDAYMKKYGHSLSRDRAEFFPNSWWSIDGTKLDWVHYEDNKQKMAASMKIDIVFDVYSEKIIGWDIAFTENHAAHFRAIKMAVNEAGARPYLFTYDNQSGHKSAKMQDLYDRLMPEKGTHYPHMVGRKTGSPAEQIFNRLQQQVIGKMWFSDKQSIKVRKEDNKPNTDFLIEFKGALPTKEELWQWFELAVMQWNSKCRRDMTICRNDLYAQDAPFRSEIDWSDQLSLFWVDESKPKKYYGHGMPMTVEGKDYLYEVYDEEGQIDTEFRRKYVGEKLIVRYDPEQLDQFIALYETTSTGEKRFVAYAEKKRAYQQIPVLMKEHSRDQMLKDIAVREDEFKRDLAEAEEIMKRAGVTVEGLIADQELNMKFKGQLPKEEQMQADIDEYHGKW</sequence>
<dbReference type="RefSeq" id="WP_121934995.1">
    <property type="nucleotide sequence ID" value="NZ_RDOJ01000013.1"/>
</dbReference>
<dbReference type="SUPFAM" id="SSF53098">
    <property type="entry name" value="Ribonuclease H-like"/>
    <property type="match status" value="1"/>
</dbReference>
<gene>
    <name evidence="1" type="ORF">EAH69_09630</name>
</gene>
<dbReference type="AlphaFoldDB" id="A0A3L9M6C1"/>
<dbReference type="Gene3D" id="3.30.420.10">
    <property type="entry name" value="Ribonuclease H-like superfamily/Ribonuclease H"/>
    <property type="match status" value="1"/>
</dbReference>
<protein>
    <recommendedName>
        <fullName evidence="3">Integrase catalytic domain-containing protein</fullName>
    </recommendedName>
</protein>
<dbReference type="EMBL" id="RDOJ01000013">
    <property type="protein sequence ID" value="RLZ08565.1"/>
    <property type="molecule type" value="Genomic_DNA"/>
</dbReference>
<dbReference type="OrthoDB" id="612554at2"/>
<dbReference type="InterPro" id="IPR012337">
    <property type="entry name" value="RNaseH-like_sf"/>
</dbReference>
<dbReference type="GO" id="GO:0003676">
    <property type="term" value="F:nucleic acid binding"/>
    <property type="evidence" value="ECO:0007669"/>
    <property type="project" value="InterPro"/>
</dbReference>
<dbReference type="InterPro" id="IPR036397">
    <property type="entry name" value="RNaseH_sf"/>
</dbReference>
<accession>A0A3L9M6C1</accession>
<name>A0A3L9M6C1_9FLAO</name>